<dbReference type="Gene3D" id="3.90.550.10">
    <property type="entry name" value="Spore Coat Polysaccharide Biosynthesis Protein SpsA, Chain A"/>
    <property type="match status" value="1"/>
</dbReference>
<dbReference type="KEGG" id="hce:HCW_07030"/>
<dbReference type="GO" id="GO:0016757">
    <property type="term" value="F:glycosyltransferase activity"/>
    <property type="evidence" value="ECO:0007669"/>
    <property type="project" value="InterPro"/>
</dbReference>
<organism evidence="1 2">
    <name type="scientific">Helicobacter cetorum (strain ATCC BAA-429 / MIT 00-7128)</name>
    <dbReference type="NCBI Taxonomy" id="182217"/>
    <lineage>
        <taxon>Bacteria</taxon>
        <taxon>Pseudomonadati</taxon>
        <taxon>Campylobacterota</taxon>
        <taxon>Epsilonproteobacteria</taxon>
        <taxon>Campylobacterales</taxon>
        <taxon>Helicobacteraceae</taxon>
        <taxon>Helicobacter</taxon>
    </lineage>
</organism>
<dbReference type="PATRIC" id="fig|182217.3.peg.1486"/>
<reference evidence="2" key="1">
    <citation type="submission" date="2012-04" db="EMBL/GenBank/DDBJ databases">
        <title>Complete genome sequence of Helicobacter cetorum strain MIT 00-7128.</title>
        <authorList>
            <person name="Kersulyte D."/>
            <person name="Berg D.E."/>
        </authorList>
    </citation>
    <scope>NUCLEOTIDE SEQUENCE [LARGE SCALE GENOMIC DNA]</scope>
    <source>
        <strain evidence="2">MIT 00-7128</strain>
    </source>
</reference>
<dbReference type="EMBL" id="CP003479">
    <property type="protein sequence ID" value="AFI04664.1"/>
    <property type="molecule type" value="Genomic_DNA"/>
</dbReference>
<evidence type="ECO:0000313" key="1">
    <source>
        <dbReference type="EMBL" id="AFI04664.1"/>
    </source>
</evidence>
<dbReference type="eggNOG" id="COG1442">
    <property type="taxonomic scope" value="Bacteria"/>
</dbReference>
<sequence>MTIPIIFAFDDNYAIAASVAFYSLLKNAQCGVYYKLYALHKNLSSIHQAKLQATIKPFKAYSSLEFIDVSSYNPWGENYIFHAHSKAQKRFGDMYLYKYLSASIFLNYDKIIFSDVDVVFCKDITESFINFNENKVFAGVIRLDRHKKVCLKEHYLIINLALIRKLFLEEKFLKMIKKYCNTTMYYESKISALVFDKIEYLPLKYEILSSQYKNLSLNQCYEGLHPHYYKSIKESLEQCVILHFYGENKEFGINYKPWINKNAPKAGIWFEILKNTAYKDDLKF</sequence>
<dbReference type="SUPFAM" id="SSF53448">
    <property type="entry name" value="Nucleotide-diphospho-sugar transferases"/>
    <property type="match status" value="1"/>
</dbReference>
<dbReference type="Pfam" id="PF01501">
    <property type="entry name" value="Glyco_transf_8"/>
    <property type="match status" value="1"/>
</dbReference>
<dbReference type="InterPro" id="IPR002495">
    <property type="entry name" value="Glyco_trans_8"/>
</dbReference>
<protein>
    <submittedName>
        <fullName evidence="1">LPS biosynthesis protein</fullName>
    </submittedName>
</protein>
<dbReference type="RefSeq" id="WP_014661531.1">
    <property type="nucleotide sequence ID" value="NC_017737.1"/>
</dbReference>
<dbReference type="HOGENOM" id="CLU_060282_0_0_7"/>
<dbReference type="STRING" id="182217.HCW_07030"/>
<proteinExistence type="predicted"/>
<accession>I0ENZ5</accession>
<name>I0ENZ5_HELC0</name>
<dbReference type="Proteomes" id="UP000005010">
    <property type="component" value="Chromosome"/>
</dbReference>
<keyword evidence="2" id="KW-1185">Reference proteome</keyword>
<evidence type="ECO:0000313" key="2">
    <source>
        <dbReference type="Proteomes" id="UP000005010"/>
    </source>
</evidence>
<dbReference type="InterPro" id="IPR029044">
    <property type="entry name" value="Nucleotide-diphossugar_trans"/>
</dbReference>
<dbReference type="AlphaFoldDB" id="I0ENZ5"/>
<gene>
    <name evidence="1" type="ordered locus">HCW_07030</name>
</gene>